<feature type="region of interest" description="Disordered" evidence="1">
    <location>
        <begin position="111"/>
        <end position="177"/>
    </location>
</feature>
<evidence type="ECO:0000256" key="1">
    <source>
        <dbReference type="SAM" id="MobiDB-lite"/>
    </source>
</evidence>
<dbReference type="Pfam" id="PF11699">
    <property type="entry name" value="CENP-C_C"/>
    <property type="match status" value="1"/>
</dbReference>
<organism evidence="3 4">
    <name type="scientific">Ladona fulva</name>
    <name type="common">Scarce chaser dragonfly</name>
    <name type="synonym">Libellula fulva</name>
    <dbReference type="NCBI Taxonomy" id="123851"/>
    <lineage>
        <taxon>Eukaryota</taxon>
        <taxon>Metazoa</taxon>
        <taxon>Ecdysozoa</taxon>
        <taxon>Arthropoda</taxon>
        <taxon>Hexapoda</taxon>
        <taxon>Insecta</taxon>
        <taxon>Pterygota</taxon>
        <taxon>Palaeoptera</taxon>
        <taxon>Odonata</taxon>
        <taxon>Epiprocta</taxon>
        <taxon>Anisoptera</taxon>
        <taxon>Libelluloidea</taxon>
        <taxon>Libellulidae</taxon>
        <taxon>Ladona</taxon>
    </lineage>
</organism>
<proteinExistence type="predicted"/>
<accession>A0A8K0K9U5</accession>
<evidence type="ECO:0000313" key="3">
    <source>
        <dbReference type="EMBL" id="KAG8230412.1"/>
    </source>
</evidence>
<dbReference type="InterPro" id="IPR011051">
    <property type="entry name" value="RmlC_Cupin_sf"/>
</dbReference>
<dbReference type="Gene3D" id="2.60.120.10">
    <property type="entry name" value="Jelly Rolls"/>
    <property type="match status" value="1"/>
</dbReference>
<gene>
    <name evidence="3" type="ORF">J437_LFUL010213</name>
</gene>
<dbReference type="EMBL" id="KZ308484">
    <property type="protein sequence ID" value="KAG8230412.1"/>
    <property type="molecule type" value="Genomic_DNA"/>
</dbReference>
<reference evidence="3" key="1">
    <citation type="submission" date="2013-04" db="EMBL/GenBank/DDBJ databases">
        <authorList>
            <person name="Qu J."/>
            <person name="Murali S.C."/>
            <person name="Bandaranaike D."/>
            <person name="Bellair M."/>
            <person name="Blankenburg K."/>
            <person name="Chao H."/>
            <person name="Dinh H."/>
            <person name="Doddapaneni H."/>
            <person name="Downs B."/>
            <person name="Dugan-Rocha S."/>
            <person name="Elkadiri S."/>
            <person name="Gnanaolivu R.D."/>
            <person name="Hernandez B."/>
            <person name="Javaid M."/>
            <person name="Jayaseelan J.C."/>
            <person name="Lee S."/>
            <person name="Li M."/>
            <person name="Ming W."/>
            <person name="Munidasa M."/>
            <person name="Muniz J."/>
            <person name="Nguyen L."/>
            <person name="Ongeri F."/>
            <person name="Osuji N."/>
            <person name="Pu L.-L."/>
            <person name="Puazo M."/>
            <person name="Qu C."/>
            <person name="Quiroz J."/>
            <person name="Raj R."/>
            <person name="Weissenberger G."/>
            <person name="Xin Y."/>
            <person name="Zou X."/>
            <person name="Han Y."/>
            <person name="Richards S."/>
            <person name="Worley K."/>
            <person name="Muzny D."/>
            <person name="Gibbs R."/>
        </authorList>
    </citation>
    <scope>NUCLEOTIDE SEQUENCE</scope>
    <source>
        <strain evidence="3">Sampled in the wild</strain>
    </source>
</reference>
<comment type="caution">
    <text evidence="3">The sequence shown here is derived from an EMBL/GenBank/DDBJ whole genome shotgun (WGS) entry which is preliminary data.</text>
</comment>
<feature type="region of interest" description="Disordered" evidence="1">
    <location>
        <begin position="1"/>
        <end position="35"/>
    </location>
</feature>
<dbReference type="AlphaFoldDB" id="A0A8K0K9U5"/>
<dbReference type="Proteomes" id="UP000792457">
    <property type="component" value="Unassembled WGS sequence"/>
</dbReference>
<keyword evidence="4" id="KW-1185">Reference proteome</keyword>
<evidence type="ECO:0000259" key="2">
    <source>
        <dbReference type="Pfam" id="PF11699"/>
    </source>
</evidence>
<feature type="non-terminal residue" evidence="3">
    <location>
        <position position="315"/>
    </location>
</feature>
<protein>
    <recommendedName>
        <fullName evidence="2">Mif2/CENP-C cupin domain-containing protein</fullName>
    </recommendedName>
</protein>
<reference evidence="3" key="2">
    <citation type="submission" date="2017-10" db="EMBL/GenBank/DDBJ databases">
        <title>Ladona fulva Genome sequencing and assembly.</title>
        <authorList>
            <person name="Murali S."/>
            <person name="Richards S."/>
            <person name="Bandaranaike D."/>
            <person name="Bellair M."/>
            <person name="Blankenburg K."/>
            <person name="Chao H."/>
            <person name="Dinh H."/>
            <person name="Doddapaneni H."/>
            <person name="Dugan-Rocha S."/>
            <person name="Elkadiri S."/>
            <person name="Gnanaolivu R."/>
            <person name="Hernandez B."/>
            <person name="Skinner E."/>
            <person name="Javaid M."/>
            <person name="Lee S."/>
            <person name="Li M."/>
            <person name="Ming W."/>
            <person name="Munidasa M."/>
            <person name="Muniz J."/>
            <person name="Nguyen L."/>
            <person name="Hughes D."/>
            <person name="Osuji N."/>
            <person name="Pu L.-L."/>
            <person name="Puazo M."/>
            <person name="Qu C."/>
            <person name="Quiroz J."/>
            <person name="Raj R."/>
            <person name="Weissenberger G."/>
            <person name="Xin Y."/>
            <person name="Zou X."/>
            <person name="Han Y."/>
            <person name="Worley K."/>
            <person name="Muzny D."/>
            <person name="Gibbs R."/>
        </authorList>
    </citation>
    <scope>NUCLEOTIDE SEQUENCE</scope>
    <source>
        <strain evidence="3">Sampled in the wild</strain>
    </source>
</reference>
<feature type="domain" description="Mif2/CENP-C cupin" evidence="2">
    <location>
        <begin position="249"/>
        <end position="314"/>
    </location>
</feature>
<dbReference type="InterPro" id="IPR014710">
    <property type="entry name" value="RmlC-like_jellyroll"/>
</dbReference>
<dbReference type="InterPro" id="IPR025974">
    <property type="entry name" value="Mif2/CENP-C_cupin"/>
</dbReference>
<evidence type="ECO:0000313" key="4">
    <source>
        <dbReference type="Proteomes" id="UP000792457"/>
    </source>
</evidence>
<dbReference type="SUPFAM" id="SSF51182">
    <property type="entry name" value="RmlC-like cupins"/>
    <property type="match status" value="1"/>
</dbReference>
<sequence>MNNEESSSSTKDDSQHLFPLSPRLVRKRSAESSSDYLRKKVLTMRLGKSICHQSLMENEEQLVTSTPVKPSSSRIALSSSAKIPDGEIVFCGNTGNGESQPTVNEVLERINEETEEDSKKNSTVKTVEEVKGNETNEERKNKDEAEKASSNIKESPSEEKENALTLGIKKPKSPNKPTEKFVVDKILSEWPVDEICASSNEKLKQALTKPNKVKALVNGREQEIETFVEFSQIKFHKHKKQNIQYGPAVNTPTYGSGLVHLTPGSDKGVSVAKQCNFIYVVLGGLVEVKIYNETERLCKPGDFIVIPKGTKYNIT</sequence>
<feature type="compositionally biased region" description="Basic and acidic residues" evidence="1">
    <location>
        <begin position="111"/>
        <end position="147"/>
    </location>
</feature>
<name>A0A8K0K9U5_LADFU</name>